<comment type="subcellular location">
    <subcellularLocation>
        <location evidence="1">Cell membrane</location>
    </subcellularLocation>
</comment>
<evidence type="ECO:0000259" key="9">
    <source>
        <dbReference type="PROSITE" id="PS50093"/>
    </source>
</evidence>
<name>A0A9D4FRH1_DREPO</name>
<dbReference type="InterPro" id="IPR000742">
    <property type="entry name" value="EGF"/>
</dbReference>
<dbReference type="InterPro" id="IPR022409">
    <property type="entry name" value="PKD/Chitinase_dom"/>
</dbReference>
<evidence type="ECO:0000256" key="7">
    <source>
        <dbReference type="ARBA" id="ARBA00023180"/>
    </source>
</evidence>
<feature type="domain" description="PKD" evidence="9">
    <location>
        <begin position="286"/>
        <end position="372"/>
    </location>
</feature>
<dbReference type="SMART" id="SM00181">
    <property type="entry name" value="EGF"/>
    <property type="match status" value="3"/>
</dbReference>
<evidence type="ECO:0000256" key="3">
    <source>
        <dbReference type="ARBA" id="ARBA00022692"/>
    </source>
</evidence>
<organism evidence="10 11">
    <name type="scientific">Dreissena polymorpha</name>
    <name type="common">Zebra mussel</name>
    <name type="synonym">Mytilus polymorpha</name>
    <dbReference type="NCBI Taxonomy" id="45954"/>
    <lineage>
        <taxon>Eukaryota</taxon>
        <taxon>Metazoa</taxon>
        <taxon>Spiralia</taxon>
        <taxon>Lophotrochozoa</taxon>
        <taxon>Mollusca</taxon>
        <taxon>Bivalvia</taxon>
        <taxon>Autobranchia</taxon>
        <taxon>Heteroconchia</taxon>
        <taxon>Euheterodonta</taxon>
        <taxon>Imparidentia</taxon>
        <taxon>Neoheterodontei</taxon>
        <taxon>Myida</taxon>
        <taxon>Dreissenoidea</taxon>
        <taxon>Dreissenidae</taxon>
        <taxon>Dreissena</taxon>
    </lineage>
</organism>
<keyword evidence="5 8" id="KW-1133">Transmembrane helix</keyword>
<evidence type="ECO:0000256" key="6">
    <source>
        <dbReference type="ARBA" id="ARBA00023136"/>
    </source>
</evidence>
<dbReference type="FunFam" id="2.60.40.10:FF:000257">
    <property type="entry name" value="Dyslexia-associated protein KIAA0319-like"/>
    <property type="match status" value="1"/>
</dbReference>
<proteinExistence type="predicted"/>
<feature type="non-terminal residue" evidence="10">
    <location>
        <position position="925"/>
    </location>
</feature>
<dbReference type="InterPro" id="IPR029865">
    <property type="entry name" value="KIAA0319-like"/>
</dbReference>
<dbReference type="SUPFAM" id="SSF49299">
    <property type="entry name" value="PKD domain"/>
    <property type="match status" value="3"/>
</dbReference>
<dbReference type="PROSITE" id="PS50093">
    <property type="entry name" value="PKD"/>
    <property type="match status" value="1"/>
</dbReference>
<evidence type="ECO:0000313" key="11">
    <source>
        <dbReference type="Proteomes" id="UP000828390"/>
    </source>
</evidence>
<dbReference type="PANTHER" id="PTHR46182:SF2">
    <property type="entry name" value="FI19480P1"/>
    <property type="match status" value="1"/>
</dbReference>
<dbReference type="SMART" id="SM00089">
    <property type="entry name" value="PKD"/>
    <property type="match status" value="4"/>
</dbReference>
<keyword evidence="6 8" id="KW-0472">Membrane</keyword>
<keyword evidence="7" id="KW-0325">Glycoprotein</keyword>
<keyword evidence="2" id="KW-1003">Cell membrane</keyword>
<dbReference type="InterPro" id="IPR000601">
    <property type="entry name" value="PKD_dom"/>
</dbReference>
<dbReference type="EMBL" id="JAIWYP010000007">
    <property type="protein sequence ID" value="KAH3803187.1"/>
    <property type="molecule type" value="Genomic_DNA"/>
</dbReference>
<evidence type="ECO:0000256" key="5">
    <source>
        <dbReference type="ARBA" id="ARBA00022989"/>
    </source>
</evidence>
<dbReference type="InterPro" id="IPR013783">
    <property type="entry name" value="Ig-like_fold"/>
</dbReference>
<dbReference type="PANTHER" id="PTHR46182">
    <property type="entry name" value="FI19480P1"/>
    <property type="match status" value="1"/>
</dbReference>
<dbReference type="Proteomes" id="UP000828390">
    <property type="component" value="Unassembled WGS sequence"/>
</dbReference>
<dbReference type="GO" id="GO:0031410">
    <property type="term" value="C:cytoplasmic vesicle"/>
    <property type="evidence" value="ECO:0007669"/>
    <property type="project" value="TreeGrafter"/>
</dbReference>
<gene>
    <name evidence="10" type="ORF">DPMN_156888</name>
</gene>
<comment type="caution">
    <text evidence="10">The sequence shown here is derived from an EMBL/GenBank/DDBJ whole genome shotgun (WGS) entry which is preliminary data.</text>
</comment>
<accession>A0A9D4FRH1</accession>
<dbReference type="Pfam" id="PF22352">
    <property type="entry name" value="K319L-like_PKD"/>
    <property type="match status" value="5"/>
</dbReference>
<evidence type="ECO:0000256" key="8">
    <source>
        <dbReference type="SAM" id="Phobius"/>
    </source>
</evidence>
<reference evidence="10" key="1">
    <citation type="journal article" date="2019" name="bioRxiv">
        <title>The Genome of the Zebra Mussel, Dreissena polymorpha: A Resource for Invasive Species Research.</title>
        <authorList>
            <person name="McCartney M.A."/>
            <person name="Auch B."/>
            <person name="Kono T."/>
            <person name="Mallez S."/>
            <person name="Zhang Y."/>
            <person name="Obille A."/>
            <person name="Becker A."/>
            <person name="Abrahante J.E."/>
            <person name="Garbe J."/>
            <person name="Badalamenti J.P."/>
            <person name="Herman A."/>
            <person name="Mangelson H."/>
            <person name="Liachko I."/>
            <person name="Sullivan S."/>
            <person name="Sone E.D."/>
            <person name="Koren S."/>
            <person name="Silverstein K.A.T."/>
            <person name="Beckman K.B."/>
            <person name="Gohl D.M."/>
        </authorList>
    </citation>
    <scope>NUCLEOTIDE SEQUENCE</scope>
    <source>
        <strain evidence="10">Duluth1</strain>
        <tissue evidence="10">Whole animal</tissue>
    </source>
</reference>
<evidence type="ECO:0000256" key="4">
    <source>
        <dbReference type="ARBA" id="ARBA00022737"/>
    </source>
</evidence>
<evidence type="ECO:0000256" key="1">
    <source>
        <dbReference type="ARBA" id="ARBA00004236"/>
    </source>
</evidence>
<reference evidence="10" key="2">
    <citation type="submission" date="2020-11" db="EMBL/GenBank/DDBJ databases">
        <authorList>
            <person name="McCartney M.A."/>
            <person name="Auch B."/>
            <person name="Kono T."/>
            <person name="Mallez S."/>
            <person name="Becker A."/>
            <person name="Gohl D.M."/>
            <person name="Silverstein K.A.T."/>
            <person name="Koren S."/>
            <person name="Bechman K.B."/>
            <person name="Herman A."/>
            <person name="Abrahante J.E."/>
            <person name="Garbe J."/>
        </authorList>
    </citation>
    <scope>NUCLEOTIDE SEQUENCE</scope>
    <source>
        <strain evidence="10">Duluth1</strain>
        <tissue evidence="10">Whole animal</tissue>
    </source>
</reference>
<sequence length="925" mass="100790">SFIGMITEKAGEPLECEYGITFCGQNKECVLPAGSKSRHGVCTCKNGFTKDMSGKCVEVANKGHNSESPLECEYGVTVCGLSKVCVLPVGSKARNGVCMCEKGFEEDSSGKCVDKGDNSKMPVTTDTGGSGLIKNLTEKTATSDGSSGDREFISTTTVKVSTGQGTTTMMPIPEIKKNTTPAVTLLTVSIGPNKVIQLPDNQVTLKAFTLPEEDKDNPYHYDWTLEAHPGGENTGNMAGKNTNTLVLTQLIAGVYTFRVQVTGTDKFGDARVNVSVLPPTRKNVPPVAVVKPSDLVVKLPNSAILDGSDSTDDDKIVKYQWEMVQGPLQDKTIAGEAAILTLTDLVPGNYTFKLTVTDSDGATNSKTANVGVIKETDYPPKANAGSDIVINLPQNSVVLSGNLSTDDKGIVSYEWIKVSSDKLAADMQGTRTSELHLSNLEVGDYMFSLKVTDSAGQVSTADVHVYVKPEQNKPPVAMTMGTMETSLPLDSILLDGSNSTDDQKIVSYAWQQTAGPTTLIIRAPDQVTTEATGEIKVGKYEFKVTVKDGEQLSSSNVLTVVVKQVANEPPIARAGGNVEVQLPQGLVTLDGSKSSDDHKITRYHWVREAASLAAGDVLNSSDHQAVLQLVNLVAGHYVFNLTVVDEGGFSSSDRASLLVKEDPHKKDLMELELEADITEFTQENEKNLEGQLALLLPKQPELGELQISIQGMSVNPQSGNLRVQFYAINVLRDVRTYRDGVATLTELKKKLMSSPYVLEYKAASVDTLVCQKNCSGHGHCDMKTKRCICEAFWTSNLFLYWIYGETNCDWSILYVVIVCFFIVIFCTGAIWGCIFCWQRKRCRCRCSGCRRTTKKRHRYSLLQDADKDEETLELKSGKMQNSSLMLSDSEFSSEEETIFLNNKKTNGHIGKLNGVNKHLKNSLKT</sequence>
<keyword evidence="4" id="KW-0677">Repeat</keyword>
<dbReference type="Gene3D" id="2.60.40.10">
    <property type="entry name" value="Immunoglobulins"/>
    <property type="match status" value="5"/>
</dbReference>
<dbReference type="InterPro" id="IPR035986">
    <property type="entry name" value="PKD_dom_sf"/>
</dbReference>
<dbReference type="AlphaFoldDB" id="A0A9D4FRH1"/>
<dbReference type="FunFam" id="2.60.40.10:FF:000061">
    <property type="entry name" value="Dyslexia-associated protein KIAA0319 homolog"/>
    <property type="match status" value="2"/>
</dbReference>
<keyword evidence="3 8" id="KW-0812">Transmembrane</keyword>
<keyword evidence="11" id="KW-1185">Reference proteome</keyword>
<dbReference type="CDD" id="cd00146">
    <property type="entry name" value="PKD"/>
    <property type="match status" value="1"/>
</dbReference>
<feature type="transmembrane region" description="Helical" evidence="8">
    <location>
        <begin position="812"/>
        <end position="837"/>
    </location>
</feature>
<evidence type="ECO:0000313" key="10">
    <source>
        <dbReference type="EMBL" id="KAH3803187.1"/>
    </source>
</evidence>
<dbReference type="GO" id="GO:0001764">
    <property type="term" value="P:neuron migration"/>
    <property type="evidence" value="ECO:0007669"/>
    <property type="project" value="TreeGrafter"/>
</dbReference>
<dbReference type="GO" id="GO:0005886">
    <property type="term" value="C:plasma membrane"/>
    <property type="evidence" value="ECO:0007669"/>
    <property type="project" value="UniProtKB-SubCell"/>
</dbReference>
<dbReference type="FunFam" id="2.60.40.10:FF:000258">
    <property type="entry name" value="Dyslexia-associated protein KIAA0319 homolog"/>
    <property type="match status" value="1"/>
</dbReference>
<evidence type="ECO:0000256" key="2">
    <source>
        <dbReference type="ARBA" id="ARBA00022475"/>
    </source>
</evidence>
<protein>
    <recommendedName>
        <fullName evidence="9">PKD domain-containing protein</fullName>
    </recommendedName>
</protein>